<evidence type="ECO:0000313" key="2">
    <source>
        <dbReference type="Proteomes" id="UP000256709"/>
    </source>
</evidence>
<comment type="caution">
    <text evidence="1">The sequence shown here is derived from an EMBL/GenBank/DDBJ whole genome shotgun (WGS) entry which is preliminary data.</text>
</comment>
<dbReference type="RefSeq" id="WP_116282398.1">
    <property type="nucleotide sequence ID" value="NZ_NBXA01000013.1"/>
</dbReference>
<dbReference type="Proteomes" id="UP000256709">
    <property type="component" value="Unassembled WGS sequence"/>
</dbReference>
<reference evidence="1 2" key="1">
    <citation type="submission" date="2017-04" db="EMBL/GenBank/DDBJ databases">
        <title>Comparative genome analysis of Subtercola boreus.</title>
        <authorList>
            <person name="Cho Y.-J."/>
            <person name="Cho A."/>
            <person name="Kim O.-S."/>
            <person name="Lee J.-I."/>
        </authorList>
    </citation>
    <scope>NUCLEOTIDE SEQUENCE [LARGE SCALE GENOMIC DNA]</scope>
    <source>
        <strain evidence="1 2">P27444</strain>
    </source>
</reference>
<protein>
    <submittedName>
        <fullName evidence="1">Uncharacterized protein</fullName>
    </submittedName>
</protein>
<dbReference type="EMBL" id="NBXA01000013">
    <property type="protein sequence ID" value="RFA14546.1"/>
    <property type="molecule type" value="Genomic_DNA"/>
</dbReference>
<accession>A0A3E0VXD9</accession>
<evidence type="ECO:0000313" key="1">
    <source>
        <dbReference type="EMBL" id="RFA14546.1"/>
    </source>
</evidence>
<proteinExistence type="predicted"/>
<dbReference type="AlphaFoldDB" id="A0A3E0VXD9"/>
<gene>
    <name evidence="1" type="ORF">B7R21_06265</name>
</gene>
<sequence>MAATTVTIPGNLSDFAVTPRPDLHPVLHFIPTGITSSGNQILFPYITPVTPDSSGNFTVTVPITEGLTPDVGIRVRVDWIDNVGQVADQDWFPGQLRIPINGGTLATLIQTSNPGSYVIVSEEMPTAAYIYWYQPSTGNLTAWS</sequence>
<organism evidence="1 2">
    <name type="scientific">Subtercola boreus</name>
    <dbReference type="NCBI Taxonomy" id="120213"/>
    <lineage>
        <taxon>Bacteria</taxon>
        <taxon>Bacillati</taxon>
        <taxon>Actinomycetota</taxon>
        <taxon>Actinomycetes</taxon>
        <taxon>Micrococcales</taxon>
        <taxon>Microbacteriaceae</taxon>
        <taxon>Subtercola</taxon>
    </lineage>
</organism>
<name>A0A3E0VXD9_9MICO</name>